<reference evidence="2" key="1">
    <citation type="submission" date="2006-08" db="EMBL/GenBank/DDBJ databases">
        <title>Complete sequence of Chromosome1 of Shewanella sp. MR-7.</title>
        <authorList>
            <consortium name="US DOE Joint Genome Institute"/>
            <person name="Copeland A."/>
            <person name="Lucas S."/>
            <person name="Lapidus A."/>
            <person name="Barry K."/>
            <person name="Detter J.C."/>
            <person name="Glavina del Rio T."/>
            <person name="Hammon N."/>
            <person name="Israni S."/>
            <person name="Dalin E."/>
            <person name="Tice H."/>
            <person name="Pitluck S."/>
            <person name="Kiss H."/>
            <person name="Brettin T."/>
            <person name="Bruce D."/>
            <person name="Han C."/>
            <person name="Tapia R."/>
            <person name="Gilna P."/>
            <person name="Schmutz J."/>
            <person name="Larimer F."/>
            <person name="Land M."/>
            <person name="Hauser L."/>
            <person name="Kyrpides N."/>
            <person name="Mikhailova N."/>
            <person name="Nealson K."/>
            <person name="Konstantinidis K."/>
            <person name="Klappenbach J."/>
            <person name="Tiedje J."/>
            <person name="Richardson P."/>
        </authorList>
    </citation>
    <scope>NUCLEOTIDE SEQUENCE</scope>
    <source>
        <strain evidence="2">MR-7</strain>
    </source>
</reference>
<evidence type="ECO:0000313" key="2">
    <source>
        <dbReference type="EMBL" id="ABI44581.1"/>
    </source>
</evidence>
<sequence>MALFSLLVAILVERLKFLPASWQCDRVLQSYQSTFFGDKASLTNTSMLLALVLPALVVHVLGWVASGMFWGLLTLALWVVVAIICFNHQKQRDSFKKYMQAACRSDVQACYHYAAELDCSECLDAVSEKDLGAKVGQSVAWINYRYYGAVALCFIFLGPVGAVLYCTARFYAEENVRKSLNLPLIEDIMFVLDWIPSRVFSFGYALSGQFSEGLSAWRDHALNINASARRVVTETALASQPLPEESSAPVCVQSTLALLVLSKRNFTLMVAVLSLLTIFGLVT</sequence>
<dbReference type="PANTHER" id="PTHR38684:SF1">
    <property type="entry name" value="PROTEIN AMPE"/>
    <property type="match status" value="1"/>
</dbReference>
<dbReference type="GO" id="GO:0005886">
    <property type="term" value="C:plasma membrane"/>
    <property type="evidence" value="ECO:0007669"/>
    <property type="project" value="TreeGrafter"/>
</dbReference>
<accession>Q0HQM4</accession>
<feature type="transmembrane region" description="Helical" evidence="1">
    <location>
        <begin position="146"/>
        <end position="168"/>
    </location>
</feature>
<name>Q0HQM4_SHESR</name>
<keyword evidence="1" id="KW-1133">Transmembrane helix</keyword>
<dbReference type="InterPro" id="IPR052966">
    <property type="entry name" value="Beta-lactamase_Reg"/>
</dbReference>
<gene>
    <name evidence="2" type="ordered locus">Shewmr7_3601</name>
</gene>
<dbReference type="InterPro" id="IPR031347">
    <property type="entry name" value="AmpE"/>
</dbReference>
<feature type="transmembrane region" description="Helical" evidence="1">
    <location>
        <begin position="266"/>
        <end position="282"/>
    </location>
</feature>
<feature type="transmembrane region" description="Helical" evidence="1">
    <location>
        <begin position="69"/>
        <end position="89"/>
    </location>
</feature>
<proteinExistence type="predicted"/>
<dbReference type="AlphaFoldDB" id="Q0HQM4"/>
<protein>
    <submittedName>
        <fullName evidence="2">Signaling modulator of AmpD, AmpE</fullName>
    </submittedName>
</protein>
<dbReference type="HOGENOM" id="CLU_054212_2_2_6"/>
<dbReference type="NCBIfam" id="NF008219">
    <property type="entry name" value="PRK10987.1"/>
    <property type="match status" value="1"/>
</dbReference>
<dbReference type="PANTHER" id="PTHR38684">
    <property type="entry name" value="PROTEIN AMPE"/>
    <property type="match status" value="1"/>
</dbReference>
<keyword evidence="1" id="KW-0472">Membrane</keyword>
<dbReference type="KEGG" id="shm:Shewmr7_3601"/>
<evidence type="ECO:0000256" key="1">
    <source>
        <dbReference type="SAM" id="Phobius"/>
    </source>
</evidence>
<dbReference type="GO" id="GO:0046677">
    <property type="term" value="P:response to antibiotic"/>
    <property type="evidence" value="ECO:0007669"/>
    <property type="project" value="TreeGrafter"/>
</dbReference>
<organism evidence="2">
    <name type="scientific">Shewanella sp. (strain MR-7)</name>
    <dbReference type="NCBI Taxonomy" id="60481"/>
    <lineage>
        <taxon>Bacteria</taxon>
        <taxon>Pseudomonadati</taxon>
        <taxon>Pseudomonadota</taxon>
        <taxon>Gammaproteobacteria</taxon>
        <taxon>Alteromonadales</taxon>
        <taxon>Shewanellaceae</taxon>
        <taxon>Shewanella</taxon>
    </lineage>
</organism>
<dbReference type="EMBL" id="CP000444">
    <property type="protein sequence ID" value="ABI44581.1"/>
    <property type="molecule type" value="Genomic_DNA"/>
</dbReference>
<dbReference type="Pfam" id="PF17113">
    <property type="entry name" value="AmpE"/>
    <property type="match status" value="1"/>
</dbReference>
<keyword evidence="1" id="KW-0812">Transmembrane</keyword>
<feature type="transmembrane region" description="Helical" evidence="1">
    <location>
        <begin position="44"/>
        <end position="62"/>
    </location>
</feature>